<evidence type="ECO:0000313" key="2">
    <source>
        <dbReference type="Proteomes" id="UP000441399"/>
    </source>
</evidence>
<keyword evidence="2" id="KW-1185">Reference proteome</keyword>
<dbReference type="AlphaFoldDB" id="A0A5S9PNI1"/>
<dbReference type="OrthoDB" id="8692at2"/>
<dbReference type="Proteomes" id="UP000441399">
    <property type="component" value="Unassembled WGS sequence"/>
</dbReference>
<proteinExistence type="predicted"/>
<name>A0A5S9PNI1_9GAMM</name>
<reference evidence="1 2" key="1">
    <citation type="submission" date="2019-11" db="EMBL/GenBank/DDBJ databases">
        <authorList>
            <person name="Holert J."/>
        </authorList>
    </citation>
    <scope>NUCLEOTIDE SEQUENCE [LARGE SCALE GENOMIC DNA]</scope>
    <source>
        <strain evidence="1">SB11_3</strain>
    </source>
</reference>
<dbReference type="EMBL" id="CACSIO010000012">
    <property type="protein sequence ID" value="CAA0105982.1"/>
    <property type="molecule type" value="Genomic_DNA"/>
</dbReference>
<accession>A0A5S9PNI1</accession>
<evidence type="ECO:0008006" key="3">
    <source>
        <dbReference type="Google" id="ProtNLM"/>
    </source>
</evidence>
<dbReference type="PROSITE" id="PS51257">
    <property type="entry name" value="PROKAR_LIPOPROTEIN"/>
    <property type="match status" value="1"/>
</dbReference>
<organism evidence="1 2">
    <name type="scientific">BD1-7 clade bacterium</name>
    <dbReference type="NCBI Taxonomy" id="2029982"/>
    <lineage>
        <taxon>Bacteria</taxon>
        <taxon>Pseudomonadati</taxon>
        <taxon>Pseudomonadota</taxon>
        <taxon>Gammaproteobacteria</taxon>
        <taxon>Cellvibrionales</taxon>
        <taxon>Spongiibacteraceae</taxon>
        <taxon>BD1-7 clade</taxon>
    </lineage>
</organism>
<gene>
    <name evidence="1" type="ORF">OPDIPICF_01011</name>
</gene>
<sequence>MFQTRRLQVFAVLLVIAGCTDNSNNTQAVVSNSQPILKVNKPNHALGAETVKSEAEESIEPEKAAVAGKPTAPTALDYIQADQVYNPESVIPPQCYTKTDSVNNPCFVCHQSYNGDTQRTNMMNDGDLQGAYEFSDLGTKNHWKNLFVDRQDEIAKVSDEFIRSYVDQENYSGLIKWMNSDAWSGPVPVIEGLENGASAFDENGLAKDGSRWVAFNYKPLPSTFWPTNGSTDDVMIRLPAVFSQYKGQFSADVYFANLAMVEMTIKGLSSISSVAIDEVAIGKDLDGDGKLDSNVSTVEQQKNYVGDASNIDVVHMLYPQGTEFLHTVRYLGLDAAGNVGLSKRFKEYRYMQKHTFYDNPRLVGAYYQEEKEKHFENLPTIVHFGDRGTDNGFGWMLLGFIEDENGELRPQHAQEQAFCVGCHKTIGTTIDQTFSFARKVEGVDGWSYIDLTKIQDVPNIGETQGEYHAYMERVGGGDEFRQNEEMLSRWFDESGIVKKDKVDSVDSIYTLIAPSAERASALNKAYYLIVKEQSYLFGRDPVLKPATNVIRQIDTEVAPLGESRRFEWDIRLDWSHDPRKVSQMAGEAKIVK</sequence>
<evidence type="ECO:0000313" key="1">
    <source>
        <dbReference type="EMBL" id="CAA0105982.1"/>
    </source>
</evidence>
<protein>
    <recommendedName>
        <fullName evidence="3">Lipoprotein</fullName>
    </recommendedName>
</protein>